<accession>A0A835GTL7</accession>
<reference evidence="1" key="1">
    <citation type="submission" date="2020-08" db="EMBL/GenBank/DDBJ databases">
        <title>Spodoptera exigua strain:BAW_Kor-Di-RS1 Genome sequencing and assembly.</title>
        <authorList>
            <person name="Kim J."/>
            <person name="Nam H.Y."/>
            <person name="Kwon M."/>
            <person name="Choi J.H."/>
            <person name="Cho S.R."/>
            <person name="Kim G.-H."/>
        </authorList>
    </citation>
    <scope>NUCLEOTIDE SEQUENCE</scope>
    <source>
        <strain evidence="1">BAW_Kor-Di-RS1</strain>
        <tissue evidence="1">Whole-body</tissue>
    </source>
</reference>
<evidence type="ECO:0000313" key="2">
    <source>
        <dbReference type="Proteomes" id="UP000648187"/>
    </source>
</evidence>
<dbReference type="EMBL" id="JACKWZ010000009">
    <property type="protein sequence ID" value="KAF9423439.1"/>
    <property type="molecule type" value="Genomic_DNA"/>
</dbReference>
<dbReference type="Gene3D" id="1.10.510.10">
    <property type="entry name" value="Transferase(Phosphotransferase) domain 1"/>
    <property type="match status" value="1"/>
</dbReference>
<evidence type="ECO:0000313" key="1">
    <source>
        <dbReference type="EMBL" id="KAF9423439.1"/>
    </source>
</evidence>
<sequence>MWRFGYKFDKLNTLQPMFPGTTEVDQLHRIFKKFGTLSDTIWHGYNVLLLVKNIVFDNYPPGRLRQKIDCEKLPNCGFVINHLDIGKRITVSSFGKEEFTDTRLVDYDIKSFLEHCVSIDKYSQLNT</sequence>
<comment type="caution">
    <text evidence="1">The sequence shown here is derived from an EMBL/GenBank/DDBJ whole genome shotgun (WGS) entry which is preliminary data.</text>
</comment>
<organism evidence="1 2">
    <name type="scientific">Spodoptera exigua</name>
    <name type="common">Beet armyworm</name>
    <name type="synonym">Noctua fulgens</name>
    <dbReference type="NCBI Taxonomy" id="7107"/>
    <lineage>
        <taxon>Eukaryota</taxon>
        <taxon>Metazoa</taxon>
        <taxon>Ecdysozoa</taxon>
        <taxon>Arthropoda</taxon>
        <taxon>Hexapoda</taxon>
        <taxon>Insecta</taxon>
        <taxon>Pterygota</taxon>
        <taxon>Neoptera</taxon>
        <taxon>Endopterygota</taxon>
        <taxon>Lepidoptera</taxon>
        <taxon>Glossata</taxon>
        <taxon>Ditrysia</taxon>
        <taxon>Noctuoidea</taxon>
        <taxon>Noctuidae</taxon>
        <taxon>Amphipyrinae</taxon>
        <taxon>Spodoptera</taxon>
    </lineage>
</organism>
<keyword evidence="2" id="KW-1185">Reference proteome</keyword>
<dbReference type="SUPFAM" id="SSF56112">
    <property type="entry name" value="Protein kinase-like (PK-like)"/>
    <property type="match status" value="1"/>
</dbReference>
<gene>
    <name evidence="1" type="ORF">HW555_001248</name>
</gene>
<name>A0A835GTL7_SPOEX</name>
<dbReference type="Proteomes" id="UP000648187">
    <property type="component" value="Unassembled WGS sequence"/>
</dbReference>
<proteinExistence type="predicted"/>
<protein>
    <submittedName>
        <fullName evidence="1">Uncharacterized protein</fullName>
    </submittedName>
</protein>
<dbReference type="InterPro" id="IPR011009">
    <property type="entry name" value="Kinase-like_dom_sf"/>
</dbReference>
<dbReference type="AlphaFoldDB" id="A0A835GTL7"/>